<accession>A0A8K0DTA7</accession>
<dbReference type="GO" id="GO:0048367">
    <property type="term" value="P:shoot system development"/>
    <property type="evidence" value="ECO:0007669"/>
    <property type="project" value="InterPro"/>
</dbReference>
<dbReference type="OrthoDB" id="1701699at2759"/>
<comment type="caution">
    <text evidence="1">The sequence shown here is derived from an EMBL/GenBank/DDBJ whole genome shotgun (WGS) entry which is preliminary data.</text>
</comment>
<protein>
    <submittedName>
        <fullName evidence="1">Uncharacterized protein</fullName>
    </submittedName>
</protein>
<proteinExistence type="predicted"/>
<sequence length="215" mass="24273">MASYHVRSNSLPSRPHPVIPELDEQLRRLRASEAASSSSSTSINSKLSGLQDLLDCVDRLLMLPVNQQALSQEKHKKWVDQFLDRSLRLLDVCNIAKEALLQTKESTRELQSVLRRRRGSATELSSRVNKFLTSRKMVKKAIHKAIGDLKCIEISHFNKDNDTDAIVSMLREVQAITHAVFKSLLSFISGPKSSSKSFISNIMRSNRIEEESQLS</sequence>
<name>A0A8K0DTA7_9ROSA</name>
<organism evidence="1 2">
    <name type="scientific">Rhamnella rubrinervis</name>
    <dbReference type="NCBI Taxonomy" id="2594499"/>
    <lineage>
        <taxon>Eukaryota</taxon>
        <taxon>Viridiplantae</taxon>
        <taxon>Streptophyta</taxon>
        <taxon>Embryophyta</taxon>
        <taxon>Tracheophyta</taxon>
        <taxon>Spermatophyta</taxon>
        <taxon>Magnoliopsida</taxon>
        <taxon>eudicotyledons</taxon>
        <taxon>Gunneridae</taxon>
        <taxon>Pentapetalae</taxon>
        <taxon>rosids</taxon>
        <taxon>fabids</taxon>
        <taxon>Rosales</taxon>
        <taxon>Rhamnaceae</taxon>
        <taxon>rhamnoid group</taxon>
        <taxon>Rhamneae</taxon>
        <taxon>Rhamnella</taxon>
    </lineage>
</organism>
<gene>
    <name evidence="1" type="ORF">FNV43_RR21915</name>
</gene>
<dbReference type="GO" id="GO:0048364">
    <property type="term" value="P:root development"/>
    <property type="evidence" value="ECO:0007669"/>
    <property type="project" value="InterPro"/>
</dbReference>
<dbReference type="EMBL" id="VOIH02000010">
    <property type="protein sequence ID" value="KAF3434828.1"/>
    <property type="molecule type" value="Genomic_DNA"/>
</dbReference>
<dbReference type="AlphaFoldDB" id="A0A8K0DTA7"/>
<dbReference type="Proteomes" id="UP000796880">
    <property type="component" value="Unassembled WGS sequence"/>
</dbReference>
<evidence type="ECO:0000313" key="2">
    <source>
        <dbReference type="Proteomes" id="UP000796880"/>
    </source>
</evidence>
<dbReference type="InterPro" id="IPR004320">
    <property type="entry name" value="BPS1_pln"/>
</dbReference>
<reference evidence="1" key="1">
    <citation type="submission" date="2020-03" db="EMBL/GenBank/DDBJ databases">
        <title>A high-quality chromosome-level genome assembly of a woody plant with both climbing and erect habits, Rhamnella rubrinervis.</title>
        <authorList>
            <person name="Lu Z."/>
            <person name="Yang Y."/>
            <person name="Zhu X."/>
            <person name="Sun Y."/>
        </authorList>
    </citation>
    <scope>NUCLEOTIDE SEQUENCE</scope>
    <source>
        <strain evidence="1">BYM</strain>
        <tissue evidence="1">Leaf</tissue>
    </source>
</reference>
<keyword evidence="2" id="KW-1185">Reference proteome</keyword>
<dbReference type="PANTHER" id="PTHR33070:SF129">
    <property type="entry name" value="DUF241 DOMAIN PROTEIN"/>
    <property type="match status" value="1"/>
</dbReference>
<evidence type="ECO:0000313" key="1">
    <source>
        <dbReference type="EMBL" id="KAF3434828.1"/>
    </source>
</evidence>
<dbReference type="Pfam" id="PF03087">
    <property type="entry name" value="BPS1"/>
    <property type="match status" value="1"/>
</dbReference>
<dbReference type="PANTHER" id="PTHR33070">
    <property type="entry name" value="OS06G0725500 PROTEIN"/>
    <property type="match status" value="1"/>
</dbReference>